<feature type="chain" id="PRO_5026994598" description="PEP-CTERM sorting domain-containing protein" evidence="1">
    <location>
        <begin position="26"/>
        <end position="557"/>
    </location>
</feature>
<protein>
    <recommendedName>
        <fullName evidence="3">PEP-CTERM sorting domain-containing protein</fullName>
    </recommendedName>
</protein>
<evidence type="ECO:0008006" key="3">
    <source>
        <dbReference type="Google" id="ProtNLM"/>
    </source>
</evidence>
<sequence>MKAHHLYSTATTLAAAVLLAAPSLADQTISDAQTKAVNMTEGKLTVTGTGFLNVAKNAVNLKDPIQSALEIEVMEGGRISGKSALVLDQDMENGITGQLISVTNSGTMTGTEKQAIDLRYMINTSATITNNGTISAGQKGAVKLGNNATVVNNGTIETTAAGENGITAKHYDPEDDGIDTFAHGLDLANNSGGKITGMKHGVTGEGKAAISNNGRIEGRGGSGLNWDWNAALQQDDKYVVTVVNGKDGVISGTGDATTLDGDGVDVDYIVNLTNSGTIIAKDSFGSADGLAIGGGVVTNTGTITASNSNTNGQAYGILVDDSDGGNAFEAIRITNSGTIEGTGSNGVGIRIVSDRENCIFMEGGTITGGSGQAVVMGSGDDVFSYSGGTVNGSVDGGAGFNIMVFQPAETDLTFSSDLKNFHSISIQGSSLSPGASVTLENLTITLDMASLSQDKPLFSLEGNSTASGSLLFNNVILQLMGTPDALPVDGSGMVYFKLAGNGISLEGLEVRTEGGYKLDMSRDGYVGVNFNTPEPAAAALGLFGFSLSMLRRRRTAA</sequence>
<accession>A0A6N2RDM4</accession>
<dbReference type="RefSeq" id="WP_102722855.1">
    <property type="nucleotide sequence ID" value="NZ_CACRSS010000001.1"/>
</dbReference>
<feature type="signal peptide" evidence="1">
    <location>
        <begin position="1"/>
        <end position="25"/>
    </location>
</feature>
<proteinExistence type="predicted"/>
<dbReference type="AlphaFoldDB" id="A0A6N2RDM4"/>
<name>A0A6N2RDM4_9BACT</name>
<evidence type="ECO:0000256" key="1">
    <source>
        <dbReference type="SAM" id="SignalP"/>
    </source>
</evidence>
<dbReference type="EMBL" id="CACRSS010000001">
    <property type="protein sequence ID" value="VYS77985.1"/>
    <property type="molecule type" value="Genomic_DNA"/>
</dbReference>
<gene>
    <name evidence="2" type="ORF">AMLFYP55_00324</name>
</gene>
<evidence type="ECO:0000313" key="2">
    <source>
        <dbReference type="EMBL" id="VYS77985.1"/>
    </source>
</evidence>
<organism evidence="2">
    <name type="scientific">Akkermansia muciniphila</name>
    <dbReference type="NCBI Taxonomy" id="239935"/>
    <lineage>
        <taxon>Bacteria</taxon>
        <taxon>Pseudomonadati</taxon>
        <taxon>Verrucomicrobiota</taxon>
        <taxon>Verrucomicrobiia</taxon>
        <taxon>Verrucomicrobiales</taxon>
        <taxon>Akkermansiaceae</taxon>
        <taxon>Akkermansia</taxon>
    </lineage>
</organism>
<dbReference type="OrthoDB" id="184112at2"/>
<reference evidence="2" key="1">
    <citation type="submission" date="2019-11" db="EMBL/GenBank/DDBJ databases">
        <authorList>
            <person name="Feng L."/>
        </authorList>
    </citation>
    <scope>NUCLEOTIDE SEQUENCE</scope>
    <source>
        <strain evidence="2">AMuciniphilaLFYP55</strain>
    </source>
</reference>
<keyword evidence="1" id="KW-0732">Signal</keyword>